<dbReference type="EMBL" id="FOCL01000004">
    <property type="protein sequence ID" value="SEN93592.1"/>
    <property type="molecule type" value="Genomic_DNA"/>
</dbReference>
<organism evidence="1 2">
    <name type="scientific">Mucilaginibacter gossypiicola</name>
    <dbReference type="NCBI Taxonomy" id="551995"/>
    <lineage>
        <taxon>Bacteria</taxon>
        <taxon>Pseudomonadati</taxon>
        <taxon>Bacteroidota</taxon>
        <taxon>Sphingobacteriia</taxon>
        <taxon>Sphingobacteriales</taxon>
        <taxon>Sphingobacteriaceae</taxon>
        <taxon>Mucilaginibacter</taxon>
    </lineage>
</organism>
<dbReference type="Proteomes" id="UP000198942">
    <property type="component" value="Unassembled WGS sequence"/>
</dbReference>
<sequence>MKKLFILCCVTTTILVLFIPRVTKYNKFHNAEIDGKLDTVYRKMGYVVVSVNGEEYHFIPRNSHTKINFDDVAKIGDAISKKAGCDDFNLIHEGDEDFSYTVSRYW</sequence>
<evidence type="ECO:0000313" key="2">
    <source>
        <dbReference type="Proteomes" id="UP000198942"/>
    </source>
</evidence>
<evidence type="ECO:0000313" key="1">
    <source>
        <dbReference type="EMBL" id="SEN93592.1"/>
    </source>
</evidence>
<dbReference type="AlphaFoldDB" id="A0A1H8KKY7"/>
<protein>
    <submittedName>
        <fullName evidence="1">Uncharacterized protein</fullName>
    </submittedName>
</protein>
<proteinExistence type="predicted"/>
<gene>
    <name evidence="1" type="ORF">SAMN05192574_104662</name>
</gene>
<keyword evidence="2" id="KW-1185">Reference proteome</keyword>
<dbReference type="RefSeq" id="WP_091211711.1">
    <property type="nucleotide sequence ID" value="NZ_FOCL01000004.1"/>
</dbReference>
<dbReference type="OrthoDB" id="799690at2"/>
<name>A0A1H8KKY7_9SPHI</name>
<reference evidence="2" key="1">
    <citation type="submission" date="2016-10" db="EMBL/GenBank/DDBJ databases">
        <authorList>
            <person name="Varghese N."/>
            <person name="Submissions S."/>
        </authorList>
    </citation>
    <scope>NUCLEOTIDE SEQUENCE [LARGE SCALE GENOMIC DNA]</scope>
    <source>
        <strain evidence="2">Gh-48</strain>
    </source>
</reference>
<dbReference type="STRING" id="551995.SAMN05192574_104662"/>
<accession>A0A1H8KKY7</accession>